<accession>A0ABU0L9S0</accession>
<gene>
    <name evidence="1" type="ORF">QOZ94_000662</name>
</gene>
<evidence type="ECO:0000313" key="1">
    <source>
        <dbReference type="EMBL" id="MDQ0503892.1"/>
    </source>
</evidence>
<dbReference type="RefSeq" id="WP_237344799.1">
    <property type="nucleotide sequence ID" value="NZ_JABWGX010000006.1"/>
</dbReference>
<comment type="caution">
    <text evidence="1">The sequence shown here is derived from an EMBL/GenBank/DDBJ whole genome shotgun (WGS) entry which is preliminary data.</text>
</comment>
<dbReference type="SUPFAM" id="SSF55811">
    <property type="entry name" value="Nudix"/>
    <property type="match status" value="1"/>
</dbReference>
<name>A0ABU0L9S0_XANAG</name>
<dbReference type="InterPro" id="IPR015797">
    <property type="entry name" value="NUDIX_hydrolase-like_dom_sf"/>
</dbReference>
<protein>
    <submittedName>
        <fullName evidence="1">8-oxo-dGTP pyrophosphatase MutT (NUDIX family)</fullName>
    </submittedName>
</protein>
<evidence type="ECO:0000313" key="2">
    <source>
        <dbReference type="Proteomes" id="UP001241747"/>
    </source>
</evidence>
<keyword evidence="2" id="KW-1185">Reference proteome</keyword>
<dbReference type="EMBL" id="JAUSVY010000001">
    <property type="protein sequence ID" value="MDQ0503892.1"/>
    <property type="molecule type" value="Genomic_DNA"/>
</dbReference>
<dbReference type="Gene3D" id="3.90.79.10">
    <property type="entry name" value="Nucleoside Triphosphate Pyrophosphohydrolase"/>
    <property type="match status" value="1"/>
</dbReference>
<reference evidence="1 2" key="1">
    <citation type="submission" date="2023-07" db="EMBL/GenBank/DDBJ databases">
        <title>Genomic Encyclopedia of Type Strains, Phase IV (KMG-IV): sequencing the most valuable type-strain genomes for metagenomic binning, comparative biology and taxonomic classification.</title>
        <authorList>
            <person name="Goeker M."/>
        </authorList>
    </citation>
    <scope>NUCLEOTIDE SEQUENCE [LARGE SCALE GENOMIC DNA]</scope>
    <source>
        <strain evidence="1 2">DSM 3770</strain>
    </source>
</reference>
<organism evidence="1 2">
    <name type="scientific">Xanthobacter agilis</name>
    <dbReference type="NCBI Taxonomy" id="47492"/>
    <lineage>
        <taxon>Bacteria</taxon>
        <taxon>Pseudomonadati</taxon>
        <taxon>Pseudomonadota</taxon>
        <taxon>Alphaproteobacteria</taxon>
        <taxon>Hyphomicrobiales</taxon>
        <taxon>Xanthobacteraceae</taxon>
        <taxon>Xanthobacter</taxon>
    </lineage>
</organism>
<sequence>MSADPLWGQDDTKDRRVAPVRSVCLTLEDGGWPEAEARQAEIDSHFALRQRANPHLWNGDILLLRDHRFADGHLDGRVRRTTFASFLWWRDQGWPDLGMVNVFALAALEGADGAFLMGVMGAHTASAGRIYFPGGTPDLSDLTTDGHLDLAGSVWRELAEETGLAVADVTRDAGFTAVFDGPRLALLRRLLLPEPAADAARRIHAFLGRETLPELSAMAIVRNVKDISPQMAPFAVAYMRHLWNLAPMAP</sequence>
<dbReference type="Proteomes" id="UP001241747">
    <property type="component" value="Unassembled WGS sequence"/>
</dbReference>
<proteinExistence type="predicted"/>